<proteinExistence type="predicted"/>
<dbReference type="GO" id="GO:0003723">
    <property type="term" value="F:RNA binding"/>
    <property type="evidence" value="ECO:0007669"/>
    <property type="project" value="UniProtKB-UniRule"/>
</dbReference>
<dbReference type="AlphaFoldDB" id="A0A699ZEI0"/>
<comment type="caution">
    <text evidence="3">The sequence shown here is derived from an EMBL/GenBank/DDBJ whole genome shotgun (WGS) entry which is preliminary data.</text>
</comment>
<dbReference type="Proteomes" id="UP000485058">
    <property type="component" value="Unassembled WGS sequence"/>
</dbReference>
<dbReference type="PROSITE" id="PS50084">
    <property type="entry name" value="KH_TYPE_1"/>
    <property type="match status" value="1"/>
</dbReference>
<keyword evidence="1" id="KW-0694">RNA-binding</keyword>
<evidence type="ECO:0000313" key="3">
    <source>
        <dbReference type="EMBL" id="GFH13952.1"/>
    </source>
</evidence>
<feature type="domain" description="K Homology" evidence="2">
    <location>
        <begin position="9"/>
        <end position="58"/>
    </location>
</feature>
<sequence length="184" mass="19803">MRLLYSNFDAGIIIGVGGETIRRISQETSTNISLTPQDHQGGLNYHRAVTITGSEAVAALGHIISRPRSSWEAVQVQQAAHISPGQASELMTQGMGWLQSLQNLLQVRVVVLPDEGRPEEPVQGQLGYKVGLVQWAAGSLVQRVVVSGRADNVELALQYLAQRFLAHRTQPALLAGPALQPAPS</sequence>
<dbReference type="SUPFAM" id="SSF54791">
    <property type="entry name" value="Eukaryotic type KH-domain (KH-domain type I)"/>
    <property type="match status" value="1"/>
</dbReference>
<dbReference type="Gene3D" id="3.30.1370.10">
    <property type="entry name" value="K Homology domain, type 1"/>
    <property type="match status" value="1"/>
</dbReference>
<reference evidence="3 4" key="1">
    <citation type="submission" date="2020-02" db="EMBL/GenBank/DDBJ databases">
        <title>Draft genome sequence of Haematococcus lacustris strain NIES-144.</title>
        <authorList>
            <person name="Morimoto D."/>
            <person name="Nakagawa S."/>
            <person name="Yoshida T."/>
            <person name="Sawayama S."/>
        </authorList>
    </citation>
    <scope>NUCLEOTIDE SEQUENCE [LARGE SCALE GENOMIC DNA]</scope>
    <source>
        <strain evidence="3 4">NIES-144</strain>
    </source>
</reference>
<organism evidence="3 4">
    <name type="scientific">Haematococcus lacustris</name>
    <name type="common">Green alga</name>
    <name type="synonym">Haematococcus pluvialis</name>
    <dbReference type="NCBI Taxonomy" id="44745"/>
    <lineage>
        <taxon>Eukaryota</taxon>
        <taxon>Viridiplantae</taxon>
        <taxon>Chlorophyta</taxon>
        <taxon>core chlorophytes</taxon>
        <taxon>Chlorophyceae</taxon>
        <taxon>CS clade</taxon>
        <taxon>Chlamydomonadales</taxon>
        <taxon>Haematococcaceae</taxon>
        <taxon>Haematococcus</taxon>
    </lineage>
</organism>
<evidence type="ECO:0000259" key="2">
    <source>
        <dbReference type="Pfam" id="PF00013"/>
    </source>
</evidence>
<dbReference type="EMBL" id="BLLF01000670">
    <property type="protein sequence ID" value="GFH13952.1"/>
    <property type="molecule type" value="Genomic_DNA"/>
</dbReference>
<name>A0A699ZEI0_HAELA</name>
<dbReference type="InterPro" id="IPR004088">
    <property type="entry name" value="KH_dom_type_1"/>
</dbReference>
<protein>
    <submittedName>
        <fullName evidence="3">KH domain</fullName>
    </submittedName>
</protein>
<evidence type="ECO:0000313" key="4">
    <source>
        <dbReference type="Proteomes" id="UP000485058"/>
    </source>
</evidence>
<keyword evidence="4" id="KW-1185">Reference proteome</keyword>
<accession>A0A699ZEI0</accession>
<evidence type="ECO:0000256" key="1">
    <source>
        <dbReference type="PROSITE-ProRule" id="PRU00117"/>
    </source>
</evidence>
<gene>
    <name evidence="3" type="ORF">HaLaN_09921</name>
</gene>
<dbReference type="InterPro" id="IPR036612">
    <property type="entry name" value="KH_dom_type_1_sf"/>
</dbReference>
<dbReference type="Pfam" id="PF00013">
    <property type="entry name" value="KH_1"/>
    <property type="match status" value="1"/>
</dbReference>